<organism evidence="7 8">
    <name type="scientific">Dendryphion nanum</name>
    <dbReference type="NCBI Taxonomy" id="256645"/>
    <lineage>
        <taxon>Eukaryota</taxon>
        <taxon>Fungi</taxon>
        <taxon>Dikarya</taxon>
        <taxon>Ascomycota</taxon>
        <taxon>Pezizomycotina</taxon>
        <taxon>Dothideomycetes</taxon>
        <taxon>Pleosporomycetidae</taxon>
        <taxon>Pleosporales</taxon>
        <taxon>Torulaceae</taxon>
        <taxon>Dendryphion</taxon>
    </lineage>
</organism>
<evidence type="ECO:0000256" key="2">
    <source>
        <dbReference type="ARBA" id="ARBA00022448"/>
    </source>
</evidence>
<comment type="caution">
    <text evidence="7">The sequence shown here is derived from an EMBL/GenBank/DDBJ whole genome shotgun (WGS) entry which is preliminary data.</text>
</comment>
<dbReference type="OrthoDB" id="3257095at2759"/>
<evidence type="ECO:0000256" key="4">
    <source>
        <dbReference type="ARBA" id="ARBA00022989"/>
    </source>
</evidence>
<evidence type="ECO:0000256" key="5">
    <source>
        <dbReference type="ARBA" id="ARBA00023136"/>
    </source>
</evidence>
<evidence type="ECO:0000256" key="3">
    <source>
        <dbReference type="ARBA" id="ARBA00022692"/>
    </source>
</evidence>
<keyword evidence="3 6" id="KW-0812">Transmembrane</keyword>
<keyword evidence="5 6" id="KW-0472">Membrane</keyword>
<dbReference type="Proteomes" id="UP000700596">
    <property type="component" value="Unassembled WGS sequence"/>
</dbReference>
<feature type="transmembrane region" description="Helical" evidence="6">
    <location>
        <begin position="130"/>
        <end position="155"/>
    </location>
</feature>
<dbReference type="PANTHER" id="PTHR45649:SF1">
    <property type="entry name" value="TRANSPORTER, PUTATIVE (EUROFUNG)-RELATED"/>
    <property type="match status" value="1"/>
</dbReference>
<evidence type="ECO:0000313" key="7">
    <source>
        <dbReference type="EMBL" id="KAH7113914.1"/>
    </source>
</evidence>
<evidence type="ECO:0000256" key="1">
    <source>
        <dbReference type="ARBA" id="ARBA00004141"/>
    </source>
</evidence>
<gene>
    <name evidence="7" type="ORF">B0J11DRAFT_497405</name>
</gene>
<feature type="transmembrane region" description="Helical" evidence="6">
    <location>
        <begin position="284"/>
        <end position="306"/>
    </location>
</feature>
<keyword evidence="8" id="KW-1185">Reference proteome</keyword>
<keyword evidence="2" id="KW-0813">Transport</keyword>
<evidence type="ECO:0000313" key="8">
    <source>
        <dbReference type="Proteomes" id="UP000700596"/>
    </source>
</evidence>
<evidence type="ECO:0000256" key="6">
    <source>
        <dbReference type="SAM" id="Phobius"/>
    </source>
</evidence>
<feature type="transmembrane region" description="Helical" evidence="6">
    <location>
        <begin position="244"/>
        <end position="263"/>
    </location>
</feature>
<sequence>MVERYDLEEVEVHGKSTVRNRTNQSNLSEDYDRTELANLGKKQVLKRRFGFMSMIGFSCTLMATWAGMLTYFVGPLTNGGFAGSVYGFIFSWFGVLTVMCSLSELASMAPTAGGQYHYVAMLAPSNCQRILSYIAGWATVTAWQATVSAVCLPLATIVQGMVIMNNPNYHPERWHATLMAYAFILLALFVNTYLNKYFAKIEGMILILYILGFLGVVISLSALSEHIPAEVVFKSWNNGGGWDSITLAWFVSLASFAGAFAGADGATHMAEEIHNASLVVPQSMVTSVVINGVFGFAALMAILFSITDLDSALASPTGYPFMAVFQSAGGVRGGTVMTCTIVCLGTFGSWALLATASRQVWAFSRDNGMPGSRFLSRIEPNSALPVYAIALTISVNFLIPLIYIGSPVGFYAVISLLVSSFYISFILPITLLLWRRLTGSIKMPVPGAESGFKNTPGSRRLVWGPWRMPAIVGIVVNTIAVAFAAVILAFSCFPPVAIVDKTTMNYSSVVSGGVMVFAIVYYFVKARKTYQGPTIEIDE</sequence>
<keyword evidence="4 6" id="KW-1133">Transmembrane helix</keyword>
<dbReference type="GO" id="GO:0022857">
    <property type="term" value="F:transmembrane transporter activity"/>
    <property type="evidence" value="ECO:0007669"/>
    <property type="project" value="InterPro"/>
</dbReference>
<feature type="transmembrane region" description="Helical" evidence="6">
    <location>
        <begin position="504"/>
        <end position="524"/>
    </location>
</feature>
<feature type="transmembrane region" description="Helical" evidence="6">
    <location>
        <begin position="335"/>
        <end position="361"/>
    </location>
</feature>
<feature type="transmembrane region" description="Helical" evidence="6">
    <location>
        <begin position="410"/>
        <end position="434"/>
    </location>
</feature>
<feature type="transmembrane region" description="Helical" evidence="6">
    <location>
        <begin position="382"/>
        <end position="404"/>
    </location>
</feature>
<dbReference type="AlphaFoldDB" id="A0A9P9IBR9"/>
<comment type="subcellular location">
    <subcellularLocation>
        <location evidence="1">Membrane</location>
        <topology evidence="1">Multi-pass membrane protein</topology>
    </subcellularLocation>
</comment>
<proteinExistence type="predicted"/>
<name>A0A9P9IBR9_9PLEO</name>
<feature type="transmembrane region" description="Helical" evidence="6">
    <location>
        <begin position="85"/>
        <end position="109"/>
    </location>
</feature>
<feature type="transmembrane region" description="Helical" evidence="6">
    <location>
        <begin position="49"/>
        <end position="73"/>
    </location>
</feature>
<feature type="transmembrane region" description="Helical" evidence="6">
    <location>
        <begin position="206"/>
        <end position="224"/>
    </location>
</feature>
<protein>
    <submittedName>
        <fullName evidence="7">Choline transport protein</fullName>
    </submittedName>
</protein>
<dbReference type="EMBL" id="JAGMWT010000018">
    <property type="protein sequence ID" value="KAH7113914.1"/>
    <property type="molecule type" value="Genomic_DNA"/>
</dbReference>
<feature type="transmembrane region" description="Helical" evidence="6">
    <location>
        <begin position="470"/>
        <end position="498"/>
    </location>
</feature>
<dbReference type="InterPro" id="IPR002293">
    <property type="entry name" value="AA/rel_permease1"/>
</dbReference>
<feature type="transmembrane region" description="Helical" evidence="6">
    <location>
        <begin position="175"/>
        <end position="194"/>
    </location>
</feature>
<dbReference type="PANTHER" id="PTHR45649">
    <property type="entry name" value="AMINO-ACID PERMEASE BAT1"/>
    <property type="match status" value="1"/>
</dbReference>
<accession>A0A9P9IBR9</accession>
<dbReference type="PIRSF" id="PIRSF006060">
    <property type="entry name" value="AA_transporter"/>
    <property type="match status" value="1"/>
</dbReference>
<reference evidence="7" key="1">
    <citation type="journal article" date="2021" name="Nat. Commun.">
        <title>Genetic determinants of endophytism in the Arabidopsis root mycobiome.</title>
        <authorList>
            <person name="Mesny F."/>
            <person name="Miyauchi S."/>
            <person name="Thiergart T."/>
            <person name="Pickel B."/>
            <person name="Atanasova L."/>
            <person name="Karlsson M."/>
            <person name="Huettel B."/>
            <person name="Barry K.W."/>
            <person name="Haridas S."/>
            <person name="Chen C."/>
            <person name="Bauer D."/>
            <person name="Andreopoulos W."/>
            <person name="Pangilinan J."/>
            <person name="LaButti K."/>
            <person name="Riley R."/>
            <person name="Lipzen A."/>
            <person name="Clum A."/>
            <person name="Drula E."/>
            <person name="Henrissat B."/>
            <person name="Kohler A."/>
            <person name="Grigoriev I.V."/>
            <person name="Martin F.M."/>
            <person name="Hacquard S."/>
        </authorList>
    </citation>
    <scope>NUCLEOTIDE SEQUENCE</scope>
    <source>
        <strain evidence="7">MPI-CAGE-CH-0243</strain>
    </source>
</reference>
<dbReference type="GO" id="GO:0016020">
    <property type="term" value="C:membrane"/>
    <property type="evidence" value="ECO:0007669"/>
    <property type="project" value="UniProtKB-SubCell"/>
</dbReference>
<dbReference type="Gene3D" id="1.20.1740.10">
    <property type="entry name" value="Amino acid/polyamine transporter I"/>
    <property type="match status" value="1"/>
</dbReference>
<dbReference type="Pfam" id="PF13520">
    <property type="entry name" value="AA_permease_2"/>
    <property type="match status" value="1"/>
</dbReference>